<dbReference type="EMBL" id="JBIGIA010000028">
    <property type="protein sequence ID" value="MFG6459716.1"/>
    <property type="molecule type" value="Genomic_DNA"/>
</dbReference>
<dbReference type="InterPro" id="IPR006131">
    <property type="entry name" value="Asp_carbamoyltransf_Asp/Orn-bd"/>
</dbReference>
<comment type="caution">
    <text evidence="5">The sequence shown here is derived from an EMBL/GenBank/DDBJ whole genome shotgun (WGS) entry which is preliminary data.</text>
</comment>
<name>A0ABW7GD22_9BURK</name>
<dbReference type="PRINTS" id="PR00100">
    <property type="entry name" value="AOTCASE"/>
</dbReference>
<dbReference type="InterPro" id="IPR006132">
    <property type="entry name" value="Asp/Orn_carbamoyltranf_P-bd"/>
</dbReference>
<evidence type="ECO:0008006" key="7">
    <source>
        <dbReference type="Google" id="ProtNLM"/>
    </source>
</evidence>
<dbReference type="Pfam" id="PF00185">
    <property type="entry name" value="OTCace"/>
    <property type="match status" value="1"/>
</dbReference>
<comment type="similarity">
    <text evidence="2">Belongs to the aspartate/ornithine carbamoyltransferase superfamily.</text>
</comment>
<dbReference type="PANTHER" id="PTHR45753">
    <property type="entry name" value="ORNITHINE CARBAMOYLTRANSFERASE, MITOCHONDRIAL"/>
    <property type="match status" value="1"/>
</dbReference>
<evidence type="ECO:0000256" key="2">
    <source>
        <dbReference type="RuleBase" id="RU003634"/>
    </source>
</evidence>
<dbReference type="Proteomes" id="UP001606305">
    <property type="component" value="Unassembled WGS sequence"/>
</dbReference>
<evidence type="ECO:0000256" key="1">
    <source>
        <dbReference type="ARBA" id="ARBA00022679"/>
    </source>
</evidence>
<keyword evidence="6" id="KW-1185">Reference proteome</keyword>
<evidence type="ECO:0000313" key="5">
    <source>
        <dbReference type="EMBL" id="MFG6459716.1"/>
    </source>
</evidence>
<protein>
    <recommendedName>
        <fullName evidence="7">Aspartate transcarbamylase</fullName>
    </recommendedName>
</protein>
<evidence type="ECO:0000259" key="4">
    <source>
        <dbReference type="Pfam" id="PF02729"/>
    </source>
</evidence>
<organism evidence="5 6">
    <name type="scientific">Pelomonas nitida</name>
    <dbReference type="NCBI Taxonomy" id="3299027"/>
    <lineage>
        <taxon>Bacteria</taxon>
        <taxon>Pseudomonadati</taxon>
        <taxon>Pseudomonadota</taxon>
        <taxon>Betaproteobacteria</taxon>
        <taxon>Burkholderiales</taxon>
        <taxon>Sphaerotilaceae</taxon>
        <taxon>Roseateles</taxon>
    </lineage>
</organism>
<dbReference type="SUPFAM" id="SSF53671">
    <property type="entry name" value="Aspartate/ornithine carbamoyltransferase"/>
    <property type="match status" value="1"/>
</dbReference>
<dbReference type="InterPro" id="IPR036901">
    <property type="entry name" value="Asp/Orn_carbamoylTrfase_sf"/>
</dbReference>
<dbReference type="PANTHER" id="PTHR45753:SF6">
    <property type="entry name" value="ASPARTATE CARBAMOYLTRANSFERASE"/>
    <property type="match status" value="1"/>
</dbReference>
<dbReference type="RefSeq" id="WP_394492004.1">
    <property type="nucleotide sequence ID" value="NZ_JBIGIA010000028.1"/>
</dbReference>
<feature type="domain" description="Aspartate/ornithine carbamoyltransferase Asp/Orn-binding" evidence="3">
    <location>
        <begin position="179"/>
        <end position="335"/>
    </location>
</feature>
<keyword evidence="1 2" id="KW-0808">Transferase</keyword>
<gene>
    <name evidence="5" type="ORF">ACG00X_23025</name>
</gene>
<evidence type="ECO:0000313" key="6">
    <source>
        <dbReference type="Proteomes" id="UP001606305"/>
    </source>
</evidence>
<accession>A0ABW7GD22</accession>
<feature type="domain" description="Aspartate/ornithine carbamoyltransferase carbamoyl-P binding" evidence="4">
    <location>
        <begin position="29"/>
        <end position="169"/>
    </location>
</feature>
<dbReference type="Gene3D" id="3.40.50.1370">
    <property type="entry name" value="Aspartate/ornithine carbamoyltransferase"/>
    <property type="match status" value="2"/>
</dbReference>
<reference evidence="5 6" key="1">
    <citation type="submission" date="2024-09" db="EMBL/GenBank/DDBJ databases">
        <title>Novel species of the genus Pelomonas and Roseateles isolated from streams.</title>
        <authorList>
            <person name="Lu H."/>
        </authorList>
    </citation>
    <scope>NUCLEOTIDE SEQUENCE [LARGE SCALE GENOMIC DNA]</scope>
    <source>
        <strain evidence="5 6">BYS96W</strain>
    </source>
</reference>
<sequence>MTTNSTRNNASLAAIQDKARETRSLLPPNIIDMHELSAPAIRAVFELADSLRSLPPDQAVQLQPGRVVSTLFYQPSTRTRLNFDAAAQRLGASVVGFCDPATTRAGDFYQESLEDVVRFTSELVDLVVLRHHETGAALRAASCSSVPVISAGDGYGQHPTQALGDIWTMCGILGELRNRRIGMVGDVNIRSLKAISIGLSTLNVGELVYLLPKGAVFPEVVVRTLDEKRIPFRFVEHIDEMLSSVDLVETIGVNHPNHNSARDTRMRSTNVCVDDGSWYRIDAAAAQRHHGHMPPVLHPGPRTDELSVDFDTHPGAHYFEQARCGMWVRMALIAALLNT</sequence>
<proteinExistence type="inferred from homology"/>
<dbReference type="Pfam" id="PF02729">
    <property type="entry name" value="OTCace_N"/>
    <property type="match status" value="1"/>
</dbReference>
<dbReference type="InterPro" id="IPR006130">
    <property type="entry name" value="Asp/Orn_carbamoylTrfase"/>
</dbReference>
<evidence type="ECO:0000259" key="3">
    <source>
        <dbReference type="Pfam" id="PF00185"/>
    </source>
</evidence>
<dbReference type="PRINTS" id="PR00101">
    <property type="entry name" value="ATCASE"/>
</dbReference>